<keyword evidence="3" id="KW-1185">Reference proteome</keyword>
<dbReference type="Proteomes" id="UP001476247">
    <property type="component" value="Unassembled WGS sequence"/>
</dbReference>
<comment type="caution">
    <text evidence="2">The sequence shown here is derived from an EMBL/GenBank/DDBJ whole genome shotgun (WGS) entry which is preliminary data.</text>
</comment>
<gene>
    <name evidence="2" type="ORF">HPULCUR_003628</name>
</gene>
<evidence type="ECO:0000313" key="3">
    <source>
        <dbReference type="Proteomes" id="UP001476247"/>
    </source>
</evidence>
<dbReference type="InterPro" id="IPR036397">
    <property type="entry name" value="RNaseH_sf"/>
</dbReference>
<organism evidence="2 3">
    <name type="scientific">Helicostylum pulchrum</name>
    <dbReference type="NCBI Taxonomy" id="562976"/>
    <lineage>
        <taxon>Eukaryota</taxon>
        <taxon>Fungi</taxon>
        <taxon>Fungi incertae sedis</taxon>
        <taxon>Mucoromycota</taxon>
        <taxon>Mucoromycotina</taxon>
        <taxon>Mucoromycetes</taxon>
        <taxon>Mucorales</taxon>
        <taxon>Mucorineae</taxon>
        <taxon>Mucoraceae</taxon>
        <taxon>Helicostylum</taxon>
    </lineage>
</organism>
<reference evidence="2 3" key="1">
    <citation type="submission" date="2024-04" db="EMBL/GenBank/DDBJ databases">
        <title>genome sequences of Mucor flavus KT1a and Helicostylum pulchrum KT1b strains isolation_sourced from the surface of a dry-aged beef.</title>
        <authorList>
            <person name="Toyotome T."/>
            <person name="Hosono M."/>
            <person name="Torimaru M."/>
            <person name="Fukuda K."/>
            <person name="Mikami N."/>
        </authorList>
    </citation>
    <scope>NUCLEOTIDE SEQUENCE [LARGE SCALE GENOMIC DNA]</scope>
    <source>
        <strain evidence="2 3">KT1b</strain>
    </source>
</reference>
<accession>A0ABP9XV12</accession>
<proteinExistence type="predicted"/>
<feature type="region of interest" description="Disordered" evidence="1">
    <location>
        <begin position="289"/>
        <end position="310"/>
    </location>
</feature>
<evidence type="ECO:0000313" key="2">
    <source>
        <dbReference type="EMBL" id="GAA5798228.1"/>
    </source>
</evidence>
<dbReference type="Gene3D" id="3.30.420.10">
    <property type="entry name" value="Ribonuclease H-like superfamily/Ribonuclease H"/>
    <property type="match status" value="1"/>
</dbReference>
<evidence type="ECO:0000256" key="1">
    <source>
        <dbReference type="SAM" id="MobiDB-lite"/>
    </source>
</evidence>
<protein>
    <recommendedName>
        <fullName evidence="4">Transposase</fullName>
    </recommendedName>
</protein>
<evidence type="ECO:0008006" key="4">
    <source>
        <dbReference type="Google" id="ProtNLM"/>
    </source>
</evidence>
<name>A0ABP9XV12_9FUNG</name>
<sequence>MDFINFIPPSDYYIIDDESEEQMEDVAYQYGDIEKIINFDSPPTKIRKVDTTMEIDSLTENIKTVSIDDGSKKCKKYTPEQVRMFIQIMQDESTTVPKAAVRCNIPRQSAYRLLEEFNDSNSNVLPDFAPKAKNSGTKQKLFGQHSLFLIDYLDNHKSITLELAKEVLLKQFPDLEDISIPSLASIYNEERNAERTIRLRCEVVSKWKEIGVDFKKNCVFVDEAGFNTHMIRGRAWSKVGEPANVTVHKQRGANISIVGCIAYFGTVNFSKVDPLTKVAAEKLEQEYANPATKKRKAKDPEKKKPLKKGTTAYHLLSRFWKQQ</sequence>
<dbReference type="EMBL" id="BAABUJ010000009">
    <property type="protein sequence ID" value="GAA5798228.1"/>
    <property type="molecule type" value="Genomic_DNA"/>
</dbReference>